<sequence length="313" mass="35911">MSLSYKGPLLKLCFLPVLIILVVYLYSHYFTGEHSTNIGERPTSIGERPTNIDERTKTRTSFVSQNLGFSSFPQDVRNKFDEFARNKVHSRDPELIKFLKDVMRPPSGNKVLKYRSMIKTPQAEEIDNILKKKGGFFVEAGAYDGETASNTLFLEVERGWSGLLVEPDPYFYTQLVGKNRNVWSINACLSPFNYASKLYLQESNGQLGKLQADKSSKFVTEVPCFPFESLLLAIDRKTVDFFSLDVEGGEVPILKTIKFDEFDIKTLAVEYRHGKTEEYYEVMGKNNYNMSKILKIDKPELSLYVEDFIFVKK</sequence>
<evidence type="ECO:0000313" key="3">
    <source>
        <dbReference type="EMBL" id="ESO06590.1"/>
    </source>
</evidence>
<reference evidence="5" key="1">
    <citation type="submission" date="2012-12" db="EMBL/GenBank/DDBJ databases">
        <authorList>
            <person name="Hellsten U."/>
            <person name="Grimwood J."/>
            <person name="Chapman J.A."/>
            <person name="Shapiro H."/>
            <person name="Aerts A."/>
            <person name="Otillar R.P."/>
            <person name="Terry A.Y."/>
            <person name="Boore J.L."/>
            <person name="Simakov O."/>
            <person name="Marletaz F."/>
            <person name="Cho S.-J."/>
            <person name="Edsinger-Gonzales E."/>
            <person name="Havlak P."/>
            <person name="Kuo D.-H."/>
            <person name="Larsson T."/>
            <person name="Lv J."/>
            <person name="Arendt D."/>
            <person name="Savage R."/>
            <person name="Osoegawa K."/>
            <person name="de Jong P."/>
            <person name="Lindberg D.R."/>
            <person name="Seaver E.C."/>
            <person name="Weisblat D.A."/>
            <person name="Putnam N.H."/>
            <person name="Grigoriev I.V."/>
            <person name="Rokhsar D.S."/>
        </authorList>
    </citation>
    <scope>NUCLEOTIDE SEQUENCE</scope>
</reference>
<protein>
    <recommendedName>
        <fullName evidence="2">Methyltransferase FkbM domain-containing protein</fullName>
    </recommendedName>
</protein>
<dbReference type="OrthoDB" id="6352234at2759"/>
<dbReference type="SUPFAM" id="SSF53335">
    <property type="entry name" value="S-adenosyl-L-methionine-dependent methyltransferases"/>
    <property type="match status" value="1"/>
</dbReference>
<dbReference type="RefSeq" id="XP_009015958.1">
    <property type="nucleotide sequence ID" value="XM_009017710.1"/>
</dbReference>
<keyword evidence="5" id="KW-1185">Reference proteome</keyword>
<dbReference type="InterPro" id="IPR006342">
    <property type="entry name" value="FkbM_mtfrase"/>
</dbReference>
<evidence type="ECO:0000259" key="2">
    <source>
        <dbReference type="Pfam" id="PF05050"/>
    </source>
</evidence>
<feature type="domain" description="Methyltransferase FkbM" evidence="2">
    <location>
        <begin position="140"/>
        <end position="278"/>
    </location>
</feature>
<evidence type="ECO:0000313" key="5">
    <source>
        <dbReference type="Proteomes" id="UP000015101"/>
    </source>
</evidence>
<dbReference type="EMBL" id="KB096324">
    <property type="protein sequence ID" value="ESO06590.1"/>
    <property type="molecule type" value="Genomic_DNA"/>
</dbReference>
<dbReference type="EMBL" id="AMQM01000654">
    <property type="status" value="NOT_ANNOTATED_CDS"/>
    <property type="molecule type" value="Genomic_DNA"/>
</dbReference>
<dbReference type="EnsemblMetazoa" id="HelroT188408">
    <property type="protein sequence ID" value="HelroP188408"/>
    <property type="gene ID" value="HelroG188408"/>
</dbReference>
<name>T1FPY7_HELRO</name>
<evidence type="ECO:0000313" key="4">
    <source>
        <dbReference type="EnsemblMetazoa" id="HelroP188408"/>
    </source>
</evidence>
<dbReference type="Gene3D" id="3.40.50.150">
    <property type="entry name" value="Vaccinia Virus protein VP39"/>
    <property type="match status" value="1"/>
</dbReference>
<dbReference type="PANTHER" id="PTHR34009">
    <property type="entry name" value="PROTEIN STAR"/>
    <property type="match status" value="1"/>
</dbReference>
<evidence type="ECO:0000256" key="1">
    <source>
        <dbReference type="SAM" id="Phobius"/>
    </source>
</evidence>
<dbReference type="GO" id="GO:0006888">
    <property type="term" value="P:endoplasmic reticulum to Golgi vesicle-mediated transport"/>
    <property type="evidence" value="ECO:0000318"/>
    <property type="project" value="GO_Central"/>
</dbReference>
<dbReference type="CTD" id="20210884"/>
<accession>T1FPY7</accession>
<dbReference type="AlphaFoldDB" id="T1FPY7"/>
<keyword evidence="1" id="KW-0472">Membrane</keyword>
<dbReference type="InParanoid" id="T1FPY7"/>
<dbReference type="Pfam" id="PF05050">
    <property type="entry name" value="Methyltransf_21"/>
    <property type="match status" value="1"/>
</dbReference>
<reference evidence="4" key="3">
    <citation type="submission" date="2015-06" db="UniProtKB">
        <authorList>
            <consortium name="EnsemblMetazoa"/>
        </authorList>
    </citation>
    <scope>IDENTIFICATION</scope>
</reference>
<dbReference type="Proteomes" id="UP000015101">
    <property type="component" value="Unassembled WGS sequence"/>
</dbReference>
<organism evidence="4 5">
    <name type="scientific">Helobdella robusta</name>
    <name type="common">Californian leech</name>
    <dbReference type="NCBI Taxonomy" id="6412"/>
    <lineage>
        <taxon>Eukaryota</taxon>
        <taxon>Metazoa</taxon>
        <taxon>Spiralia</taxon>
        <taxon>Lophotrochozoa</taxon>
        <taxon>Annelida</taxon>
        <taxon>Clitellata</taxon>
        <taxon>Hirudinea</taxon>
        <taxon>Rhynchobdellida</taxon>
        <taxon>Glossiphoniidae</taxon>
        <taxon>Helobdella</taxon>
    </lineage>
</organism>
<dbReference type="eggNOG" id="ENOG502RZ16">
    <property type="taxonomic scope" value="Eukaryota"/>
</dbReference>
<dbReference type="InterPro" id="IPR053202">
    <property type="entry name" value="EGF_Rcpt_Signaling_Reg"/>
</dbReference>
<dbReference type="OMA" id="HGKTEEY"/>
<dbReference type="KEGG" id="hro:HELRODRAFT_188408"/>
<dbReference type="GO" id="GO:0005886">
    <property type="term" value="C:plasma membrane"/>
    <property type="evidence" value="ECO:0000318"/>
    <property type="project" value="GO_Central"/>
</dbReference>
<dbReference type="InterPro" id="IPR029063">
    <property type="entry name" value="SAM-dependent_MTases_sf"/>
</dbReference>
<dbReference type="HOGENOM" id="CLU_062907_0_0_1"/>
<dbReference type="GeneID" id="20210884"/>
<keyword evidence="1" id="KW-1133">Transmembrane helix</keyword>
<gene>
    <name evidence="4" type="primary">20210884</name>
    <name evidence="3" type="ORF">HELRODRAFT_188408</name>
</gene>
<reference evidence="3 5" key="2">
    <citation type="journal article" date="2013" name="Nature">
        <title>Insights into bilaterian evolution from three spiralian genomes.</title>
        <authorList>
            <person name="Simakov O."/>
            <person name="Marletaz F."/>
            <person name="Cho S.J."/>
            <person name="Edsinger-Gonzales E."/>
            <person name="Havlak P."/>
            <person name="Hellsten U."/>
            <person name="Kuo D.H."/>
            <person name="Larsson T."/>
            <person name="Lv J."/>
            <person name="Arendt D."/>
            <person name="Savage R."/>
            <person name="Osoegawa K."/>
            <person name="de Jong P."/>
            <person name="Grimwood J."/>
            <person name="Chapman J.A."/>
            <person name="Shapiro H."/>
            <person name="Aerts A."/>
            <person name="Otillar R.P."/>
            <person name="Terry A.Y."/>
            <person name="Boore J.L."/>
            <person name="Grigoriev I.V."/>
            <person name="Lindberg D.R."/>
            <person name="Seaver E.C."/>
            <person name="Weisblat D.A."/>
            <person name="Putnam N.H."/>
            <person name="Rokhsar D.S."/>
        </authorList>
    </citation>
    <scope>NUCLEOTIDE SEQUENCE</scope>
</reference>
<dbReference type="PANTHER" id="PTHR34009:SF2">
    <property type="entry name" value="PROTEIN STAR"/>
    <property type="match status" value="1"/>
</dbReference>
<proteinExistence type="predicted"/>
<dbReference type="GO" id="GO:0005789">
    <property type="term" value="C:endoplasmic reticulum membrane"/>
    <property type="evidence" value="ECO:0000318"/>
    <property type="project" value="GO_Central"/>
</dbReference>
<dbReference type="GO" id="GO:0005794">
    <property type="term" value="C:Golgi apparatus"/>
    <property type="evidence" value="ECO:0000318"/>
    <property type="project" value="GO_Central"/>
</dbReference>
<dbReference type="GO" id="GO:0016197">
    <property type="term" value="P:endosomal transport"/>
    <property type="evidence" value="ECO:0000318"/>
    <property type="project" value="GO_Central"/>
</dbReference>
<feature type="transmembrane region" description="Helical" evidence="1">
    <location>
        <begin position="12"/>
        <end position="30"/>
    </location>
</feature>
<keyword evidence="1" id="KW-0812">Transmembrane</keyword>
<dbReference type="GO" id="GO:0031902">
    <property type="term" value="C:late endosome membrane"/>
    <property type="evidence" value="ECO:0000318"/>
    <property type="project" value="GO_Central"/>
</dbReference>